<proteinExistence type="predicted"/>
<dbReference type="InterPro" id="IPR001254">
    <property type="entry name" value="Trypsin_dom"/>
</dbReference>
<name>A0A1I7RWW7_BURXY</name>
<dbReference type="Gene3D" id="2.40.10.10">
    <property type="entry name" value="Trypsin-like serine proteases"/>
    <property type="match status" value="1"/>
</dbReference>
<keyword evidence="1" id="KW-0732">Signal</keyword>
<dbReference type="PROSITE" id="PS50240">
    <property type="entry name" value="TRYPSIN_DOM"/>
    <property type="match status" value="1"/>
</dbReference>
<reference evidence="4" key="1">
    <citation type="submission" date="2016-11" db="UniProtKB">
        <authorList>
            <consortium name="WormBaseParasite"/>
        </authorList>
    </citation>
    <scope>IDENTIFICATION</scope>
</reference>
<protein>
    <submittedName>
        <fullName evidence="4">Peptidase S1 domain-containing protein</fullName>
    </submittedName>
</protein>
<dbReference type="WBParaSite" id="BXY_0523000.1">
    <property type="protein sequence ID" value="BXY_0523000.1"/>
    <property type="gene ID" value="BXY_0523000"/>
</dbReference>
<feature type="signal peptide" evidence="1">
    <location>
        <begin position="1"/>
        <end position="18"/>
    </location>
</feature>
<sequence length="262" mass="28966">MFHPFGFAFLLCVPTVLSVPWLYSKVSESPDAERVVEVRVHVNATRNGKQVFGNATICSGVLLAEDIVATASHCRLSEWYVCMTSSRKFKECDDNALLILEKNITVQTASPLYVYCGAVSDLKDCVGYGYGLTEHNAKSREVREAHYTVRRPPSNAYGSESCLIASYHSKAKMCNGDSGGPTICKFHGLSMLAGVGSQIYARVEGTAPEVKTVEQEVSFCKLTSAFLMTRTANMIRLLKEIPGGDRKYIMNRIHAWNCGLWD</sequence>
<evidence type="ECO:0000259" key="2">
    <source>
        <dbReference type="PROSITE" id="PS50240"/>
    </source>
</evidence>
<dbReference type="GO" id="GO:0006508">
    <property type="term" value="P:proteolysis"/>
    <property type="evidence" value="ECO:0007669"/>
    <property type="project" value="InterPro"/>
</dbReference>
<organism evidence="3 4">
    <name type="scientific">Bursaphelenchus xylophilus</name>
    <name type="common">Pinewood nematode worm</name>
    <name type="synonym">Aphelenchoides xylophilus</name>
    <dbReference type="NCBI Taxonomy" id="6326"/>
    <lineage>
        <taxon>Eukaryota</taxon>
        <taxon>Metazoa</taxon>
        <taxon>Ecdysozoa</taxon>
        <taxon>Nematoda</taxon>
        <taxon>Chromadorea</taxon>
        <taxon>Rhabditida</taxon>
        <taxon>Tylenchina</taxon>
        <taxon>Tylenchomorpha</taxon>
        <taxon>Aphelenchoidea</taxon>
        <taxon>Aphelenchoididae</taxon>
        <taxon>Bursaphelenchus</taxon>
    </lineage>
</organism>
<evidence type="ECO:0000313" key="4">
    <source>
        <dbReference type="WBParaSite" id="BXY_0523000.1"/>
    </source>
</evidence>
<dbReference type="Pfam" id="PF00089">
    <property type="entry name" value="Trypsin"/>
    <property type="match status" value="1"/>
</dbReference>
<evidence type="ECO:0000256" key="1">
    <source>
        <dbReference type="SAM" id="SignalP"/>
    </source>
</evidence>
<dbReference type="InterPro" id="IPR043504">
    <property type="entry name" value="Peptidase_S1_PA_chymotrypsin"/>
</dbReference>
<evidence type="ECO:0000313" key="3">
    <source>
        <dbReference type="Proteomes" id="UP000095284"/>
    </source>
</evidence>
<dbReference type="SUPFAM" id="SSF50494">
    <property type="entry name" value="Trypsin-like serine proteases"/>
    <property type="match status" value="1"/>
</dbReference>
<dbReference type="PRINTS" id="PR00722">
    <property type="entry name" value="CHYMOTRYPSIN"/>
</dbReference>
<dbReference type="InterPro" id="IPR009003">
    <property type="entry name" value="Peptidase_S1_PA"/>
</dbReference>
<dbReference type="InterPro" id="IPR001314">
    <property type="entry name" value="Peptidase_S1A"/>
</dbReference>
<dbReference type="GO" id="GO:0004252">
    <property type="term" value="F:serine-type endopeptidase activity"/>
    <property type="evidence" value="ECO:0007669"/>
    <property type="project" value="InterPro"/>
</dbReference>
<feature type="chain" id="PRO_5009305047" evidence="1">
    <location>
        <begin position="19"/>
        <end position="262"/>
    </location>
</feature>
<feature type="domain" description="Peptidase S1" evidence="2">
    <location>
        <begin position="20"/>
        <end position="218"/>
    </location>
</feature>
<dbReference type="AlphaFoldDB" id="A0A1I7RWW7"/>
<accession>A0A1I7RWW7</accession>
<dbReference type="Proteomes" id="UP000095284">
    <property type="component" value="Unplaced"/>
</dbReference>